<proteinExistence type="predicted"/>
<name>A0A166NM61_9AGAM</name>
<keyword evidence="1" id="KW-1133">Transmembrane helix</keyword>
<evidence type="ECO:0000313" key="2">
    <source>
        <dbReference type="EMBL" id="KZP25162.1"/>
    </source>
</evidence>
<keyword evidence="3" id="KW-1185">Reference proteome</keyword>
<gene>
    <name evidence="2" type="ORF">FIBSPDRAFT_888304</name>
</gene>
<accession>A0A166NM61</accession>
<organism evidence="2 3">
    <name type="scientific">Athelia psychrophila</name>
    <dbReference type="NCBI Taxonomy" id="1759441"/>
    <lineage>
        <taxon>Eukaryota</taxon>
        <taxon>Fungi</taxon>
        <taxon>Dikarya</taxon>
        <taxon>Basidiomycota</taxon>
        <taxon>Agaricomycotina</taxon>
        <taxon>Agaricomycetes</taxon>
        <taxon>Agaricomycetidae</taxon>
        <taxon>Atheliales</taxon>
        <taxon>Atheliaceae</taxon>
        <taxon>Athelia</taxon>
    </lineage>
</organism>
<protein>
    <submittedName>
        <fullName evidence="2">Uncharacterized protein</fullName>
    </submittedName>
</protein>
<dbReference type="Proteomes" id="UP000076532">
    <property type="component" value="Unassembled WGS sequence"/>
</dbReference>
<dbReference type="AlphaFoldDB" id="A0A166NM61"/>
<keyword evidence="1" id="KW-0472">Membrane</keyword>
<feature type="transmembrane region" description="Helical" evidence="1">
    <location>
        <begin position="6"/>
        <end position="23"/>
    </location>
</feature>
<evidence type="ECO:0000256" key="1">
    <source>
        <dbReference type="SAM" id="Phobius"/>
    </source>
</evidence>
<reference evidence="2 3" key="1">
    <citation type="journal article" date="2016" name="Mol. Biol. Evol.">
        <title>Comparative Genomics of Early-Diverging Mushroom-Forming Fungi Provides Insights into the Origins of Lignocellulose Decay Capabilities.</title>
        <authorList>
            <person name="Nagy L.G."/>
            <person name="Riley R."/>
            <person name="Tritt A."/>
            <person name="Adam C."/>
            <person name="Daum C."/>
            <person name="Floudas D."/>
            <person name="Sun H."/>
            <person name="Yadav J.S."/>
            <person name="Pangilinan J."/>
            <person name="Larsson K.H."/>
            <person name="Matsuura K."/>
            <person name="Barry K."/>
            <person name="Labutti K."/>
            <person name="Kuo R."/>
            <person name="Ohm R.A."/>
            <person name="Bhattacharya S.S."/>
            <person name="Shirouzu T."/>
            <person name="Yoshinaga Y."/>
            <person name="Martin F.M."/>
            <person name="Grigoriev I.V."/>
            <person name="Hibbett D.S."/>
        </authorList>
    </citation>
    <scope>NUCLEOTIDE SEQUENCE [LARGE SCALE GENOMIC DNA]</scope>
    <source>
        <strain evidence="2 3">CBS 109695</strain>
    </source>
</reference>
<keyword evidence="1" id="KW-0812">Transmembrane</keyword>
<sequence>MLNATEVWLFLCASILIIFGNVVKDLEWRTTCILAYLSNQGRRGPQWPGRWEEGYETGGTTNMSLRFGGQGGGRSWYPINLDWYKPASLTSSWAFGDSDADLSEDGTSEHQYLSLHSC</sequence>
<dbReference type="EMBL" id="KV417522">
    <property type="protein sequence ID" value="KZP25162.1"/>
    <property type="molecule type" value="Genomic_DNA"/>
</dbReference>
<evidence type="ECO:0000313" key="3">
    <source>
        <dbReference type="Proteomes" id="UP000076532"/>
    </source>
</evidence>